<dbReference type="RefSeq" id="WP_309853378.1">
    <property type="nucleotide sequence ID" value="NZ_JAVDQJ010000004.1"/>
</dbReference>
<reference evidence="1" key="1">
    <citation type="submission" date="2023-07" db="EMBL/GenBank/DDBJ databases">
        <title>Sorghum-associated microbial communities from plants grown in Nebraska, USA.</title>
        <authorList>
            <person name="Schachtman D."/>
        </authorList>
    </citation>
    <scope>NUCLEOTIDE SEQUENCE</scope>
    <source>
        <strain evidence="1">BE330</strain>
    </source>
</reference>
<organism evidence="1 2">
    <name type="scientific">Deinococcus soli</name>
    <name type="common">ex Cha et al. 2016</name>
    <dbReference type="NCBI Taxonomy" id="1309411"/>
    <lineage>
        <taxon>Bacteria</taxon>
        <taxon>Thermotogati</taxon>
        <taxon>Deinococcota</taxon>
        <taxon>Deinococci</taxon>
        <taxon>Deinococcales</taxon>
        <taxon>Deinococcaceae</taxon>
        <taxon>Deinococcus</taxon>
    </lineage>
</organism>
<dbReference type="EMBL" id="JAVDQK010000005">
    <property type="protein sequence ID" value="MDR6218784.1"/>
    <property type="molecule type" value="Genomic_DNA"/>
</dbReference>
<dbReference type="Proteomes" id="UP001185331">
    <property type="component" value="Unassembled WGS sequence"/>
</dbReference>
<evidence type="ECO:0000313" key="1">
    <source>
        <dbReference type="EMBL" id="MDR6218784.1"/>
    </source>
</evidence>
<sequence length="130" mass="14478">MTSFQMNLTSDPFGAARAFAAQLRAAALETDHVTHPVLARYWTAMRAQTFTDLDRLDALVTTLPDTPLNTDQDGWRQALGHIVAFYQETFAWTAGHPTRTEAITEVPRDLTACLDAWRADARVHHAMVPA</sequence>
<comment type="caution">
    <text evidence="1">The sequence shown here is derived from an EMBL/GenBank/DDBJ whole genome shotgun (WGS) entry which is preliminary data.</text>
</comment>
<name>A0AAE3XDS3_9DEIO</name>
<dbReference type="AlphaFoldDB" id="A0AAE3XDS3"/>
<gene>
    <name evidence="1" type="ORF">J2Y00_002381</name>
</gene>
<proteinExistence type="predicted"/>
<protein>
    <submittedName>
        <fullName evidence="1">Uncharacterized protein</fullName>
    </submittedName>
</protein>
<accession>A0AAE3XDS3</accession>
<evidence type="ECO:0000313" key="2">
    <source>
        <dbReference type="Proteomes" id="UP001185331"/>
    </source>
</evidence>